<dbReference type="GO" id="GO:0000178">
    <property type="term" value="C:exosome (RNase complex)"/>
    <property type="evidence" value="ECO:0007669"/>
    <property type="project" value="TreeGrafter"/>
</dbReference>
<evidence type="ECO:0000256" key="5">
    <source>
        <dbReference type="ARBA" id="ARBA00023242"/>
    </source>
</evidence>
<keyword evidence="5 6" id="KW-0539">Nucleus</keyword>
<name>A0A2A9M4C8_BESBE</name>
<comment type="function">
    <text evidence="6">Plays a role in the recruitment of the exosome to pre-rRNA to mediate the 3'-5' end processing of the 5.8S rRNA.</text>
</comment>
<keyword evidence="6" id="KW-0238">DNA-binding</keyword>
<proteinExistence type="inferred from homology"/>
<dbReference type="STRING" id="94643.A0A2A9M4C8"/>
<feature type="compositionally biased region" description="Basic and acidic residues" evidence="7">
    <location>
        <begin position="250"/>
        <end position="262"/>
    </location>
</feature>
<dbReference type="OrthoDB" id="330752at2759"/>
<comment type="similarity">
    <text evidence="2 6">Belongs to the C1D family.</text>
</comment>
<reference evidence="8 9" key="1">
    <citation type="submission" date="2017-09" db="EMBL/GenBank/DDBJ databases">
        <title>Genome sequencing of Besnoitia besnoiti strain Bb-Ger1.</title>
        <authorList>
            <person name="Schares G."/>
            <person name="Venepally P."/>
            <person name="Lorenzi H.A."/>
        </authorList>
    </citation>
    <scope>NUCLEOTIDE SEQUENCE [LARGE SCALE GENOMIC DNA]</scope>
    <source>
        <strain evidence="8 9">Bb-Ger1</strain>
    </source>
</reference>
<dbReference type="Pfam" id="PF04000">
    <property type="entry name" value="Sas10_Utp3"/>
    <property type="match status" value="1"/>
</dbReference>
<dbReference type="PANTHER" id="PTHR15341:SF3">
    <property type="entry name" value="NUCLEAR NUCLEIC ACID-BINDING PROTEIN C1D"/>
    <property type="match status" value="1"/>
</dbReference>
<dbReference type="Proteomes" id="UP000224006">
    <property type="component" value="Chromosome XIII"/>
</dbReference>
<comment type="subcellular location">
    <subcellularLocation>
        <location evidence="6">Cytoplasm</location>
    </subcellularLocation>
    <subcellularLocation>
        <location evidence="6">Nucleus</location>
        <location evidence="6">Nucleolus</location>
    </subcellularLocation>
    <subcellularLocation>
        <location evidence="1 6">Nucleus</location>
    </subcellularLocation>
</comment>
<feature type="region of interest" description="Disordered" evidence="7">
    <location>
        <begin position="126"/>
        <end position="262"/>
    </location>
</feature>
<keyword evidence="4 6" id="KW-0694">RNA-binding</keyword>
<dbReference type="GO" id="GO:0003723">
    <property type="term" value="F:RNA binding"/>
    <property type="evidence" value="ECO:0007669"/>
    <property type="project" value="UniProtKB-UniRule"/>
</dbReference>
<keyword evidence="3 6" id="KW-0698">rRNA processing</keyword>
<dbReference type="GO" id="GO:0010468">
    <property type="term" value="P:regulation of gene expression"/>
    <property type="evidence" value="ECO:0007669"/>
    <property type="project" value="TreeGrafter"/>
</dbReference>
<dbReference type="InterPro" id="IPR011082">
    <property type="entry name" value="Exosome-assoc_fac/DNA_repair"/>
</dbReference>
<dbReference type="KEGG" id="bbes:BESB_030350"/>
<dbReference type="GO" id="GO:0000460">
    <property type="term" value="P:maturation of 5.8S rRNA"/>
    <property type="evidence" value="ECO:0007669"/>
    <property type="project" value="TreeGrafter"/>
</dbReference>
<comment type="caution">
    <text evidence="8">The sequence shown here is derived from an EMBL/GenBank/DDBJ whole genome shotgun (WGS) entry which is preliminary data.</text>
</comment>
<gene>
    <name evidence="8" type="ORF">BESB_030350</name>
</gene>
<dbReference type="PANTHER" id="PTHR15341">
    <property type="entry name" value="SUN-COR STEROID HORMONE RECEPTOR CO-REPRESSOR"/>
    <property type="match status" value="1"/>
</dbReference>
<dbReference type="RefSeq" id="XP_029215170.1">
    <property type="nucleotide sequence ID" value="XM_029361703.1"/>
</dbReference>
<evidence type="ECO:0000313" key="8">
    <source>
        <dbReference type="EMBL" id="PFH31161.1"/>
    </source>
</evidence>
<dbReference type="AlphaFoldDB" id="A0A2A9M4C8"/>
<dbReference type="GeneID" id="40308087"/>
<protein>
    <recommendedName>
        <fullName evidence="6">Nuclear nucleic acid-binding protein C1D</fullName>
    </recommendedName>
</protein>
<evidence type="ECO:0000256" key="7">
    <source>
        <dbReference type="SAM" id="MobiDB-lite"/>
    </source>
</evidence>
<dbReference type="GO" id="GO:0005737">
    <property type="term" value="C:cytoplasm"/>
    <property type="evidence" value="ECO:0007669"/>
    <property type="project" value="UniProtKB-SubCell"/>
</dbReference>
<feature type="compositionally biased region" description="Basic and acidic residues" evidence="7">
    <location>
        <begin position="225"/>
        <end position="234"/>
    </location>
</feature>
<comment type="subunit">
    <text evidence="6">Monomer and homodimer.</text>
</comment>
<evidence type="ECO:0000256" key="3">
    <source>
        <dbReference type="ARBA" id="ARBA00022552"/>
    </source>
</evidence>
<feature type="compositionally biased region" description="Low complexity" evidence="7">
    <location>
        <begin position="180"/>
        <end position="197"/>
    </location>
</feature>
<dbReference type="GO" id="GO:0005730">
    <property type="term" value="C:nucleolus"/>
    <property type="evidence" value="ECO:0007669"/>
    <property type="project" value="UniProtKB-SubCell"/>
</dbReference>
<keyword evidence="9" id="KW-1185">Reference proteome</keyword>
<dbReference type="InterPro" id="IPR007146">
    <property type="entry name" value="Sas10/Utp3/C1D"/>
</dbReference>
<dbReference type="EMBL" id="NWUJ01000016">
    <property type="protein sequence ID" value="PFH31161.1"/>
    <property type="molecule type" value="Genomic_DNA"/>
</dbReference>
<evidence type="ECO:0000256" key="4">
    <source>
        <dbReference type="ARBA" id="ARBA00022884"/>
    </source>
</evidence>
<organism evidence="8 9">
    <name type="scientific">Besnoitia besnoiti</name>
    <name type="common">Apicomplexan protozoan</name>
    <dbReference type="NCBI Taxonomy" id="94643"/>
    <lineage>
        <taxon>Eukaryota</taxon>
        <taxon>Sar</taxon>
        <taxon>Alveolata</taxon>
        <taxon>Apicomplexa</taxon>
        <taxon>Conoidasida</taxon>
        <taxon>Coccidia</taxon>
        <taxon>Eucoccidiorida</taxon>
        <taxon>Eimeriorina</taxon>
        <taxon>Sarcocystidae</taxon>
        <taxon>Besnoitia</taxon>
    </lineage>
</organism>
<evidence type="ECO:0000256" key="2">
    <source>
        <dbReference type="ARBA" id="ARBA00009154"/>
    </source>
</evidence>
<keyword evidence="6" id="KW-0963">Cytoplasm</keyword>
<dbReference type="VEuPathDB" id="ToxoDB:BESB_030350"/>
<dbReference type="GO" id="GO:0003677">
    <property type="term" value="F:DNA binding"/>
    <property type="evidence" value="ECO:0007669"/>
    <property type="project" value="UniProtKB-KW"/>
</dbReference>
<evidence type="ECO:0000256" key="6">
    <source>
        <dbReference type="RuleBase" id="RU368003"/>
    </source>
</evidence>
<evidence type="ECO:0000313" key="9">
    <source>
        <dbReference type="Proteomes" id="UP000224006"/>
    </source>
</evidence>
<accession>A0A2A9M4C8</accession>
<evidence type="ECO:0000256" key="1">
    <source>
        <dbReference type="ARBA" id="ARBA00004123"/>
    </source>
</evidence>
<sequence>MACSNFSSVLSNYRRELGSLRMWLEDFQAIRKANDSEEQGFQKLTALEVAQFQLAIAFASSSLFFTYLKTQGYDVKSHPVSQDLLRVQQYMRKVAAIVEQGDPPTRSTVVDSAAAKRVVAFHTRPRARDAACSSSAERNPEGAASEPATQPHASQRKRRLDADLRNSEVEVPHSGETSEAAVADQRAVAASADSDAAPDGEKEAGCSSSASTTPAGLAGDAAPENVREAGDTGRAKKRKMDTPKGINKKGLREGQRTREKLP</sequence>
<feature type="compositionally biased region" description="Basic and acidic residues" evidence="7">
    <location>
        <begin position="160"/>
        <end position="173"/>
    </location>
</feature>